<organism evidence="2 3">
    <name type="scientific">Chilo suppressalis</name>
    <name type="common">Asiatic rice borer moth</name>
    <dbReference type="NCBI Taxonomy" id="168631"/>
    <lineage>
        <taxon>Eukaryota</taxon>
        <taxon>Metazoa</taxon>
        <taxon>Ecdysozoa</taxon>
        <taxon>Arthropoda</taxon>
        <taxon>Hexapoda</taxon>
        <taxon>Insecta</taxon>
        <taxon>Pterygota</taxon>
        <taxon>Neoptera</taxon>
        <taxon>Endopterygota</taxon>
        <taxon>Lepidoptera</taxon>
        <taxon>Glossata</taxon>
        <taxon>Ditrysia</taxon>
        <taxon>Pyraloidea</taxon>
        <taxon>Crambidae</taxon>
        <taxon>Crambinae</taxon>
        <taxon>Chilo</taxon>
    </lineage>
</organism>
<evidence type="ECO:0000256" key="1">
    <source>
        <dbReference type="SAM" id="MobiDB-lite"/>
    </source>
</evidence>
<accession>A0ABN8APD8</accession>
<name>A0ABN8APD8_CHISP</name>
<evidence type="ECO:0000313" key="2">
    <source>
        <dbReference type="EMBL" id="CAH0397238.1"/>
    </source>
</evidence>
<gene>
    <name evidence="2" type="ORF">CHILSU_LOCUS303</name>
</gene>
<evidence type="ECO:0000313" key="3">
    <source>
        <dbReference type="Proteomes" id="UP001153292"/>
    </source>
</evidence>
<proteinExistence type="predicted"/>
<dbReference type="EMBL" id="OU963894">
    <property type="protein sequence ID" value="CAH0397238.1"/>
    <property type="molecule type" value="Genomic_DNA"/>
</dbReference>
<protein>
    <recommendedName>
        <fullName evidence="4">DUF4817 domain-containing protein</fullName>
    </recommendedName>
</protein>
<reference evidence="2" key="1">
    <citation type="submission" date="2021-12" db="EMBL/GenBank/DDBJ databases">
        <authorList>
            <person name="King R."/>
        </authorList>
    </citation>
    <scope>NUCLEOTIDE SEQUENCE</scope>
</reference>
<sequence>MYHYTNQSIYNHEVYQQCSVVETNRNHNVASVVTENGGFNTNNQEIVPFVPQDKRHNAPTEIRDNVIEKSPKKTIVDTSNFSIEERLVTAVWVHERKRTNTGMNQIKQDFRLRFGREPPAKNTLLAWERKLFATGSVRDAPRPGRPVKRGSRVAEVSASVAAAPALSVRGRARALGVPLSTLRAILTRDLRLKHEQPRRTGKPSQTRIIQPARKKSAAGPPANLTVPSLPVPN</sequence>
<dbReference type="Proteomes" id="UP001153292">
    <property type="component" value="Chromosome 1"/>
</dbReference>
<feature type="region of interest" description="Disordered" evidence="1">
    <location>
        <begin position="192"/>
        <end position="233"/>
    </location>
</feature>
<evidence type="ECO:0008006" key="4">
    <source>
        <dbReference type="Google" id="ProtNLM"/>
    </source>
</evidence>
<keyword evidence="3" id="KW-1185">Reference proteome</keyword>